<dbReference type="InterPro" id="IPR000544">
    <property type="entry name" value="Octanoyltransferase"/>
</dbReference>
<dbReference type="Gene3D" id="3.30.930.10">
    <property type="entry name" value="Bira Bifunctional Protein, Domain 2"/>
    <property type="match status" value="1"/>
</dbReference>
<evidence type="ECO:0000256" key="8">
    <source>
        <dbReference type="PIRSR" id="PIRSR016262-1"/>
    </source>
</evidence>
<comment type="similarity">
    <text evidence="6 7">Belongs to the LipB family.</text>
</comment>
<dbReference type="SUPFAM" id="SSF55681">
    <property type="entry name" value="Class II aaRS and biotin synthetases"/>
    <property type="match status" value="1"/>
</dbReference>
<dbReference type="HAMAP" id="MF_00013">
    <property type="entry name" value="LipB"/>
    <property type="match status" value="1"/>
</dbReference>
<evidence type="ECO:0000256" key="2">
    <source>
        <dbReference type="ARBA" id="ARBA00022490"/>
    </source>
</evidence>
<evidence type="ECO:0000256" key="9">
    <source>
        <dbReference type="PIRSR" id="PIRSR016262-2"/>
    </source>
</evidence>
<comment type="catalytic activity">
    <reaction evidence="6 7">
        <text>octanoyl-[ACP] + L-lysyl-[protein] = N(6)-octanoyl-L-lysyl-[protein] + holo-[ACP] + H(+)</text>
        <dbReference type="Rhea" id="RHEA:17665"/>
        <dbReference type="Rhea" id="RHEA-COMP:9636"/>
        <dbReference type="Rhea" id="RHEA-COMP:9685"/>
        <dbReference type="Rhea" id="RHEA-COMP:9752"/>
        <dbReference type="Rhea" id="RHEA-COMP:9928"/>
        <dbReference type="ChEBI" id="CHEBI:15378"/>
        <dbReference type="ChEBI" id="CHEBI:29969"/>
        <dbReference type="ChEBI" id="CHEBI:64479"/>
        <dbReference type="ChEBI" id="CHEBI:78463"/>
        <dbReference type="ChEBI" id="CHEBI:78809"/>
        <dbReference type="EC" id="2.3.1.181"/>
    </reaction>
</comment>
<dbReference type="AlphaFoldDB" id="A0A4D6YCC2"/>
<organism evidence="12 13">
    <name type="scientific">Buchnera aphidicola</name>
    <name type="common">Thelaxes californica</name>
    <dbReference type="NCBI Taxonomy" id="1315998"/>
    <lineage>
        <taxon>Bacteria</taxon>
        <taxon>Pseudomonadati</taxon>
        <taxon>Pseudomonadota</taxon>
        <taxon>Gammaproteobacteria</taxon>
        <taxon>Enterobacterales</taxon>
        <taxon>Erwiniaceae</taxon>
        <taxon>Buchnera</taxon>
    </lineage>
</organism>
<dbReference type="RefSeq" id="WP_158353369.1">
    <property type="nucleotide sequence ID" value="NZ_CP034852.1"/>
</dbReference>
<comment type="miscellaneous">
    <text evidence="6">In the reaction, the free carboxyl group of octanoic acid is attached via an amide linkage to the epsilon-amino group of a specific lysine residue of lipoyl domains of lipoate-dependent enzymes.</text>
</comment>
<feature type="binding site" evidence="6 9">
    <location>
        <begin position="149"/>
        <end position="151"/>
    </location>
    <ligand>
        <name>substrate</name>
    </ligand>
</feature>
<comment type="subcellular location">
    <subcellularLocation>
        <location evidence="6">Cytoplasm</location>
    </subcellularLocation>
</comment>
<feature type="site" description="Lowers pKa of active site Cys" evidence="6 10">
    <location>
        <position position="146"/>
    </location>
</feature>
<evidence type="ECO:0000256" key="10">
    <source>
        <dbReference type="PIRSR" id="PIRSR016262-3"/>
    </source>
</evidence>
<evidence type="ECO:0000259" key="11">
    <source>
        <dbReference type="PROSITE" id="PS51733"/>
    </source>
</evidence>
<keyword evidence="13" id="KW-1185">Reference proteome</keyword>
<evidence type="ECO:0000256" key="7">
    <source>
        <dbReference type="PIRNR" id="PIRNR016262"/>
    </source>
</evidence>
<dbReference type="PROSITE" id="PS51733">
    <property type="entry name" value="BPL_LPL_CATALYTIC"/>
    <property type="match status" value="1"/>
</dbReference>
<reference evidence="12 13" key="2">
    <citation type="submission" date="2019-05" db="EMBL/GenBank/DDBJ databases">
        <title>Genome evolution of the obligate endosymbiont Buchnera aphidicola.</title>
        <authorList>
            <person name="Moran N.A."/>
        </authorList>
    </citation>
    <scope>NUCLEOTIDE SEQUENCE [LARGE SCALE GENOMIC DNA]</scope>
    <source>
        <strain evidence="12 13">Tca</strain>
    </source>
</reference>
<evidence type="ECO:0000256" key="3">
    <source>
        <dbReference type="ARBA" id="ARBA00022679"/>
    </source>
</evidence>
<dbReference type="PANTHER" id="PTHR10993">
    <property type="entry name" value="OCTANOYLTRANSFERASE"/>
    <property type="match status" value="1"/>
</dbReference>
<dbReference type="EC" id="2.3.1.181" evidence="6 7"/>
<reference evidence="12 13" key="1">
    <citation type="submission" date="2018-12" db="EMBL/GenBank/DDBJ databases">
        <authorList>
            <person name="Chong R.A."/>
        </authorList>
    </citation>
    <scope>NUCLEOTIDE SEQUENCE [LARGE SCALE GENOMIC DNA]</scope>
    <source>
        <strain evidence="12 13">Tca</strain>
    </source>
</reference>
<keyword evidence="3 6" id="KW-0808">Transferase</keyword>
<dbReference type="CDD" id="cd16444">
    <property type="entry name" value="LipB"/>
    <property type="match status" value="1"/>
</dbReference>
<dbReference type="NCBIfam" id="NF010922">
    <property type="entry name" value="PRK14342.1"/>
    <property type="match status" value="1"/>
</dbReference>
<dbReference type="InterPro" id="IPR004143">
    <property type="entry name" value="BPL_LPL_catalytic"/>
</dbReference>
<dbReference type="GO" id="GO:0033819">
    <property type="term" value="F:lipoyl(octanoyl) transferase activity"/>
    <property type="evidence" value="ECO:0007669"/>
    <property type="project" value="UniProtKB-EC"/>
</dbReference>
<feature type="binding site" evidence="6 9">
    <location>
        <begin position="82"/>
        <end position="89"/>
    </location>
    <ligand>
        <name>substrate</name>
    </ligand>
</feature>
<name>A0A4D6YCC2_9GAMM</name>
<proteinExistence type="inferred from homology"/>
<comment type="pathway">
    <text evidence="1 6 7">Protein modification; protein lipoylation via endogenous pathway; protein N(6)-(lipoyl)lysine from octanoyl-[acyl-carrier-protein]: step 1/2.</text>
</comment>
<feature type="domain" description="BPL/LPL catalytic" evidence="11">
    <location>
        <begin position="40"/>
        <end position="218"/>
    </location>
</feature>
<keyword evidence="4 6" id="KW-0012">Acyltransferase</keyword>
<accession>A0A4D6YCC2</accession>
<dbReference type="UniPathway" id="UPA00538">
    <property type="reaction ID" value="UER00592"/>
</dbReference>
<gene>
    <name evidence="6 12" type="primary">lipB</name>
    <name evidence="12" type="ORF">D9V80_01030</name>
</gene>
<evidence type="ECO:0000313" key="12">
    <source>
        <dbReference type="EMBL" id="QCI26742.1"/>
    </source>
</evidence>
<dbReference type="PROSITE" id="PS01313">
    <property type="entry name" value="LIPB"/>
    <property type="match status" value="1"/>
</dbReference>
<dbReference type="GO" id="GO:0005737">
    <property type="term" value="C:cytoplasm"/>
    <property type="evidence" value="ECO:0007669"/>
    <property type="project" value="UniProtKB-SubCell"/>
</dbReference>
<dbReference type="FunFam" id="3.30.930.10:FF:000020">
    <property type="entry name" value="Octanoyltransferase"/>
    <property type="match status" value="1"/>
</dbReference>
<dbReference type="EMBL" id="CP034852">
    <property type="protein sequence ID" value="QCI26742.1"/>
    <property type="molecule type" value="Genomic_DNA"/>
</dbReference>
<feature type="binding site" evidence="6 9">
    <location>
        <begin position="162"/>
        <end position="164"/>
    </location>
    <ligand>
        <name>substrate</name>
    </ligand>
</feature>
<evidence type="ECO:0000313" key="13">
    <source>
        <dbReference type="Proteomes" id="UP000298782"/>
    </source>
</evidence>
<protein>
    <recommendedName>
        <fullName evidence="6 7">Octanoyltransferase</fullName>
        <ecNumber evidence="6 7">2.3.1.181</ecNumber>
    </recommendedName>
    <alternativeName>
        <fullName evidence="6">Lipoate-protein ligase B</fullName>
    </alternativeName>
    <alternativeName>
        <fullName evidence="6">Lipoyl/octanoyl transferase</fullName>
    </alternativeName>
    <alternativeName>
        <fullName evidence="6">Octanoyl-[acyl-carrier-protein]-protein N-octanoyltransferase</fullName>
    </alternativeName>
</protein>
<dbReference type="Pfam" id="PF21948">
    <property type="entry name" value="LplA-B_cat"/>
    <property type="match status" value="1"/>
</dbReference>
<evidence type="ECO:0000256" key="6">
    <source>
        <dbReference type="HAMAP-Rule" id="MF_00013"/>
    </source>
</evidence>
<evidence type="ECO:0000256" key="5">
    <source>
        <dbReference type="ARBA" id="ARBA00024732"/>
    </source>
</evidence>
<dbReference type="PIRSF" id="PIRSF016262">
    <property type="entry name" value="LPLase"/>
    <property type="match status" value="1"/>
</dbReference>
<dbReference type="InterPro" id="IPR020605">
    <property type="entry name" value="Octanoyltransferase_CS"/>
</dbReference>
<dbReference type="OrthoDB" id="9787061at2"/>
<evidence type="ECO:0000256" key="1">
    <source>
        <dbReference type="ARBA" id="ARBA00004821"/>
    </source>
</evidence>
<evidence type="ECO:0000256" key="4">
    <source>
        <dbReference type="ARBA" id="ARBA00023315"/>
    </source>
</evidence>
<dbReference type="GO" id="GO:0009249">
    <property type="term" value="P:protein lipoylation"/>
    <property type="evidence" value="ECO:0007669"/>
    <property type="project" value="InterPro"/>
</dbReference>
<dbReference type="Proteomes" id="UP000298782">
    <property type="component" value="Chromosome"/>
</dbReference>
<dbReference type="InterPro" id="IPR045864">
    <property type="entry name" value="aa-tRNA-synth_II/BPL/LPL"/>
</dbReference>
<feature type="active site" description="Acyl-thioester intermediate" evidence="6 8">
    <location>
        <position position="180"/>
    </location>
</feature>
<dbReference type="PANTHER" id="PTHR10993:SF7">
    <property type="entry name" value="LIPOYLTRANSFERASE 2, MITOCHONDRIAL-RELATED"/>
    <property type="match status" value="1"/>
</dbReference>
<sequence length="227" mass="26719">MKVKKKNNDCLKKIFVRKLGIQKWEYIYRNMNFFTEIRNANTVDEIWLVEHYPIFTIGQTEYINQKKNINCYNNIPVMPSNRGGKITYHGPGQQIVYFLINLKRMNLNIRNFINLIETIVINTLNFFSIQSISSTIHPGIYIKKKKICSFGLRIKKNCTLHGLSLNVKMDLRPFNNIEPCGLKNIKMTQISDFFSDITIQNVQNVLISELSKLIDRKIVLLNHWNYK</sequence>
<dbReference type="NCBIfam" id="TIGR00214">
    <property type="entry name" value="lipB"/>
    <property type="match status" value="1"/>
</dbReference>
<comment type="function">
    <text evidence="5 6 7">Catalyzes the transfer of endogenously produced octanoic acid from octanoyl-acyl-carrier-protein onto the lipoyl domains of lipoate-dependent enzymes. Lipoyl-ACP can also act as a substrate although octanoyl-ACP is likely to be the physiological substrate.</text>
</comment>
<keyword evidence="2 6" id="KW-0963">Cytoplasm</keyword>